<evidence type="ECO:0000313" key="2">
    <source>
        <dbReference type="Proteomes" id="UP001328107"/>
    </source>
</evidence>
<dbReference type="EMBL" id="BTRK01000005">
    <property type="protein sequence ID" value="GMR53617.1"/>
    <property type="molecule type" value="Genomic_DNA"/>
</dbReference>
<dbReference type="Proteomes" id="UP001328107">
    <property type="component" value="Unassembled WGS sequence"/>
</dbReference>
<comment type="caution">
    <text evidence="1">The sequence shown here is derived from an EMBL/GenBank/DDBJ whole genome shotgun (WGS) entry which is preliminary data.</text>
</comment>
<gene>
    <name evidence="1" type="ORF">PMAYCL1PPCAC_23812</name>
</gene>
<accession>A0AAN5D0X7</accession>
<protein>
    <submittedName>
        <fullName evidence="1">Uncharacterized protein</fullName>
    </submittedName>
</protein>
<evidence type="ECO:0000313" key="1">
    <source>
        <dbReference type="EMBL" id="GMR53617.1"/>
    </source>
</evidence>
<dbReference type="PANTHER" id="PTHR28592:SF1">
    <property type="entry name" value="ARMADILLO REPEAT-CONTAINING PROTEIN 1"/>
    <property type="match status" value="1"/>
</dbReference>
<proteinExistence type="predicted"/>
<organism evidence="1 2">
    <name type="scientific">Pristionchus mayeri</name>
    <dbReference type="NCBI Taxonomy" id="1317129"/>
    <lineage>
        <taxon>Eukaryota</taxon>
        <taxon>Metazoa</taxon>
        <taxon>Ecdysozoa</taxon>
        <taxon>Nematoda</taxon>
        <taxon>Chromadorea</taxon>
        <taxon>Rhabditida</taxon>
        <taxon>Rhabditina</taxon>
        <taxon>Diplogasteromorpha</taxon>
        <taxon>Diplogasteroidea</taxon>
        <taxon>Neodiplogasteridae</taxon>
        <taxon>Pristionchus</taxon>
    </lineage>
</organism>
<dbReference type="AlphaFoldDB" id="A0AAN5D0X7"/>
<name>A0AAN5D0X7_9BILA</name>
<dbReference type="PANTHER" id="PTHR28592">
    <property type="entry name" value="ARMADILLO REPEAT-CONTAINING PROTEIN 1"/>
    <property type="match status" value="1"/>
</dbReference>
<sequence>MEMDEARIITSIKSYHELSKAVENRSKILSDKNFLNMATLLISEKRARIVNRMTSVMLTLTEREEDAALLKDAKAFRTAIGNASEQDFPPVLIHNLLSLASRIQISSELKKRKECSKPVRRFVHHKSMQFSFIITPFNEDIKMSVEKKCLSGIKGVISISMDNEKNAIQLRVLPSVSSQIIVNSLFDCGAEKVERLVKNELGQDEKWELSREEVNAPLLPTYIEEIDPSKEGVSVVPSGHIKSNGSWLSSITSMFW</sequence>
<reference evidence="2" key="1">
    <citation type="submission" date="2022-10" db="EMBL/GenBank/DDBJ databases">
        <title>Genome assembly of Pristionchus species.</title>
        <authorList>
            <person name="Yoshida K."/>
            <person name="Sommer R.J."/>
        </authorList>
    </citation>
    <scope>NUCLEOTIDE SEQUENCE [LARGE SCALE GENOMIC DNA]</scope>
    <source>
        <strain evidence="2">RS5460</strain>
    </source>
</reference>
<keyword evidence="2" id="KW-1185">Reference proteome</keyword>